<feature type="domain" description="S-adenosylmethionine-dependent methyltransferase Rv2258c-like winged HTH" evidence="2">
    <location>
        <begin position="42"/>
        <end position="114"/>
    </location>
</feature>
<gene>
    <name evidence="3" type="ORF">EKO23_15195</name>
</gene>
<dbReference type="PANTHER" id="PTHR45128">
    <property type="entry name" value="METHYLTRANSFERASE TYPE 11"/>
    <property type="match status" value="1"/>
</dbReference>
<name>A0A4Q4Z9L7_9ACTN</name>
<dbReference type="OrthoDB" id="9801363at2"/>
<feature type="domain" description="Methyltransferase" evidence="1">
    <location>
        <begin position="195"/>
        <end position="295"/>
    </location>
</feature>
<evidence type="ECO:0000313" key="4">
    <source>
        <dbReference type="Proteomes" id="UP000295198"/>
    </source>
</evidence>
<dbReference type="CDD" id="cd02440">
    <property type="entry name" value="AdoMet_MTases"/>
    <property type="match status" value="1"/>
</dbReference>
<dbReference type="SUPFAM" id="SSF46785">
    <property type="entry name" value="Winged helix' DNA-binding domain"/>
    <property type="match status" value="1"/>
</dbReference>
<dbReference type="GO" id="GO:0008168">
    <property type="term" value="F:methyltransferase activity"/>
    <property type="evidence" value="ECO:0007669"/>
    <property type="project" value="UniProtKB-KW"/>
</dbReference>
<dbReference type="SUPFAM" id="SSF53335">
    <property type="entry name" value="S-adenosyl-L-methionine-dependent methyltransferases"/>
    <property type="match status" value="1"/>
</dbReference>
<keyword evidence="3" id="KW-0489">Methyltransferase</keyword>
<dbReference type="Pfam" id="PF13649">
    <property type="entry name" value="Methyltransf_25"/>
    <property type="match status" value="1"/>
</dbReference>
<dbReference type="InterPro" id="IPR053173">
    <property type="entry name" value="SAM-binding_MTase"/>
</dbReference>
<dbReference type="InterPro" id="IPR036390">
    <property type="entry name" value="WH_DNA-bd_sf"/>
</dbReference>
<dbReference type="InterPro" id="IPR041698">
    <property type="entry name" value="Methyltransf_25"/>
</dbReference>
<organism evidence="3 4">
    <name type="scientific">Nocardioides guangzhouensis</name>
    <dbReference type="NCBI Taxonomy" id="2497878"/>
    <lineage>
        <taxon>Bacteria</taxon>
        <taxon>Bacillati</taxon>
        <taxon>Actinomycetota</taxon>
        <taxon>Actinomycetes</taxon>
        <taxon>Propionibacteriales</taxon>
        <taxon>Nocardioidaceae</taxon>
        <taxon>Nocardioides</taxon>
    </lineage>
</organism>
<protein>
    <submittedName>
        <fullName evidence="3">Methyltransferase domain-containing protein</fullName>
    </submittedName>
</protein>
<keyword evidence="4" id="KW-1185">Reference proteome</keyword>
<sequence>MTTEITTHDGAAAAAAAHTEEERAGALAERFLAQFGGGVELLTVELGRRLGLYAAIAEAGTVTVAELAERASIAPRYALEWLDQQAAAGIVDVVGTDPDDARRFALPAGHQAVLLARESPAYLLGAAPLLLGVATTLPAVADAFATARGVEYADFGDELRLGIAELNRPGFLTAMRAWVEELPDVAARLDRGGVVLDAGCGEGWSSIGLARAFPAARVVGVDLDQASVDEARRHVAEAGLSDRVSIVRANAADAPALAAAARRPVALVTAFQALHDMGRPVEALAAFRTVLAEGGAVLIGDEHGAETKAAPADEVERLKLAMSVLHCAPATWAESDAVVNGTVLRDHTLAAWVRDAGFTSTEVLAIEHPFWKFHRLG</sequence>
<keyword evidence="3" id="KW-0808">Transferase</keyword>
<proteinExistence type="predicted"/>
<dbReference type="InterPro" id="IPR048711">
    <property type="entry name" value="WHD_Rv2258c"/>
</dbReference>
<dbReference type="AlphaFoldDB" id="A0A4Q4Z9L7"/>
<dbReference type="GO" id="GO:0032259">
    <property type="term" value="P:methylation"/>
    <property type="evidence" value="ECO:0007669"/>
    <property type="project" value="UniProtKB-KW"/>
</dbReference>
<dbReference type="EMBL" id="SDKM01000022">
    <property type="protein sequence ID" value="RYP84607.1"/>
    <property type="molecule type" value="Genomic_DNA"/>
</dbReference>
<evidence type="ECO:0000259" key="1">
    <source>
        <dbReference type="Pfam" id="PF13649"/>
    </source>
</evidence>
<dbReference type="Gene3D" id="3.40.50.150">
    <property type="entry name" value="Vaccinia Virus protein VP39"/>
    <property type="match status" value="1"/>
</dbReference>
<dbReference type="PANTHER" id="PTHR45128:SF2">
    <property type="entry name" value="METHYLTRANSFERASE DOMAIN-CONTAINING PROTEIN"/>
    <property type="match status" value="1"/>
</dbReference>
<comment type="caution">
    <text evidence="3">The sequence shown here is derived from an EMBL/GenBank/DDBJ whole genome shotgun (WGS) entry which is preliminary data.</text>
</comment>
<dbReference type="Pfam" id="PF21320">
    <property type="entry name" value="WHD_Rv2258c"/>
    <property type="match status" value="1"/>
</dbReference>
<reference evidence="3 4" key="1">
    <citation type="submission" date="2019-01" db="EMBL/GenBank/DDBJ databases">
        <title>Nocardioides guangzhouensis sp. nov., an actinobacterium isolated from soil.</title>
        <authorList>
            <person name="Fu Y."/>
            <person name="Cai Y."/>
            <person name="Lin Z."/>
            <person name="Chen P."/>
        </authorList>
    </citation>
    <scope>NUCLEOTIDE SEQUENCE [LARGE SCALE GENOMIC DNA]</scope>
    <source>
        <strain evidence="3 4">130</strain>
    </source>
</reference>
<evidence type="ECO:0000313" key="3">
    <source>
        <dbReference type="EMBL" id="RYP84607.1"/>
    </source>
</evidence>
<dbReference type="Proteomes" id="UP000295198">
    <property type="component" value="Unassembled WGS sequence"/>
</dbReference>
<accession>A0A4Q4Z9L7</accession>
<evidence type="ECO:0000259" key="2">
    <source>
        <dbReference type="Pfam" id="PF21320"/>
    </source>
</evidence>
<dbReference type="RefSeq" id="WP_134718767.1">
    <property type="nucleotide sequence ID" value="NZ_SDKM01000022.1"/>
</dbReference>
<dbReference type="InterPro" id="IPR029063">
    <property type="entry name" value="SAM-dependent_MTases_sf"/>
</dbReference>